<organism evidence="2 3">
    <name type="scientific">Halorhabdus utahensis (strain DSM 12940 / JCM 11049 / AX-2)</name>
    <dbReference type="NCBI Taxonomy" id="519442"/>
    <lineage>
        <taxon>Archaea</taxon>
        <taxon>Methanobacteriati</taxon>
        <taxon>Methanobacteriota</taxon>
        <taxon>Stenosarchaea group</taxon>
        <taxon>Halobacteria</taxon>
        <taxon>Halobacteriales</taxon>
        <taxon>Haloarculaceae</taxon>
        <taxon>Halorhabdus</taxon>
    </lineage>
</organism>
<evidence type="ECO:0000313" key="3">
    <source>
        <dbReference type="Proteomes" id="UP000002071"/>
    </source>
</evidence>
<protein>
    <submittedName>
        <fullName evidence="2">Uncharacterized protein</fullName>
    </submittedName>
</protein>
<feature type="transmembrane region" description="Helical" evidence="1">
    <location>
        <begin position="145"/>
        <end position="164"/>
    </location>
</feature>
<dbReference type="KEGG" id="hut:Huta_2959"/>
<feature type="transmembrane region" description="Helical" evidence="1">
    <location>
        <begin position="404"/>
        <end position="428"/>
    </location>
</feature>
<dbReference type="GeneID" id="8385268"/>
<dbReference type="OrthoDB" id="340673at2157"/>
<dbReference type="AlphaFoldDB" id="C7NSK4"/>
<keyword evidence="3" id="KW-1185">Reference proteome</keyword>
<proteinExistence type="predicted"/>
<reference evidence="2 3" key="1">
    <citation type="journal article" date="2009" name="Stand. Genomic Sci.">
        <title>Complete genome sequence of Halorhabdus utahensis type strain (AX-2).</title>
        <authorList>
            <person name="Anderson I."/>
            <person name="Tindall B.J."/>
            <person name="Pomrenke H."/>
            <person name="Goker M."/>
            <person name="Lapidus A."/>
            <person name="Nolan M."/>
            <person name="Copeland A."/>
            <person name="Glavina Del Rio T."/>
            <person name="Chen F."/>
            <person name="Tice H."/>
            <person name="Cheng J.F."/>
            <person name="Lucas S."/>
            <person name="Chertkov O."/>
            <person name="Bruce D."/>
            <person name="Brettin T."/>
            <person name="Detter J.C."/>
            <person name="Han C."/>
            <person name="Goodwin L."/>
            <person name="Land M."/>
            <person name="Hauser L."/>
            <person name="Chang Y.J."/>
            <person name="Jeffries C.D."/>
            <person name="Pitluck S."/>
            <person name="Pati A."/>
            <person name="Mavromatis K."/>
            <person name="Ivanova N."/>
            <person name="Ovchinnikova G."/>
            <person name="Chen A."/>
            <person name="Palaniappan K."/>
            <person name="Chain P."/>
            <person name="Rohde M."/>
            <person name="Bristow J."/>
            <person name="Eisen J.A."/>
            <person name="Markowitz V."/>
            <person name="Hugenholtz P."/>
            <person name="Kyrpides N.C."/>
            <person name="Klenk H.P."/>
        </authorList>
    </citation>
    <scope>NUCLEOTIDE SEQUENCE [LARGE SCALE GENOMIC DNA]</scope>
    <source>
        <strain evidence="3">DSM 12940 / JCM 11049 / AX-2</strain>
    </source>
</reference>
<dbReference type="EMBL" id="CP001687">
    <property type="protein sequence ID" value="ACV13120.1"/>
    <property type="molecule type" value="Genomic_DNA"/>
</dbReference>
<evidence type="ECO:0000256" key="1">
    <source>
        <dbReference type="SAM" id="Phobius"/>
    </source>
</evidence>
<dbReference type="eggNOG" id="arCOG13164">
    <property type="taxonomic scope" value="Archaea"/>
</dbReference>
<dbReference type="STRING" id="519442.Huta_2959"/>
<feature type="transmembrane region" description="Helical" evidence="1">
    <location>
        <begin position="363"/>
        <end position="384"/>
    </location>
</feature>
<feature type="transmembrane region" description="Helical" evidence="1">
    <location>
        <begin position="209"/>
        <end position="227"/>
    </location>
</feature>
<accession>C7NSK4</accession>
<dbReference type="RefSeq" id="WP_015790682.1">
    <property type="nucleotide sequence ID" value="NC_013158.1"/>
</dbReference>
<keyword evidence="1" id="KW-0472">Membrane</keyword>
<name>C7NSK4_HALUD</name>
<keyword evidence="1" id="KW-0812">Transmembrane</keyword>
<dbReference type="Proteomes" id="UP000002071">
    <property type="component" value="Chromosome"/>
</dbReference>
<evidence type="ECO:0000313" key="2">
    <source>
        <dbReference type="EMBL" id="ACV13120.1"/>
    </source>
</evidence>
<feature type="transmembrane region" description="Helical" evidence="1">
    <location>
        <begin position="176"/>
        <end position="197"/>
    </location>
</feature>
<feature type="transmembrane region" description="Helical" evidence="1">
    <location>
        <begin position="275"/>
        <end position="293"/>
    </location>
</feature>
<gene>
    <name evidence="2" type="ordered locus">Huta_2959</name>
</gene>
<keyword evidence="1" id="KW-1133">Transmembrane helix</keyword>
<feature type="transmembrane region" description="Helical" evidence="1">
    <location>
        <begin position="104"/>
        <end position="125"/>
    </location>
</feature>
<sequence>MGESDATGETTGREHWRADRPADDELLGSLWIRWTDGGSDMHLHRICEIVPQLTRTDTFPFLAIKPESGNRPTFERVERDSDGTYRETGAEAQFAFIDGIPRQLLRHAPLVIAVATALLVAGAWLDPSVGPVTDLFPSIAGPDAGLFALYLAITPVLVWLLSMVDVVEYREFPSALAIYGLVGALVAGVGMSVFLTVTADHPSAIEPNVVFVSGYLLLLLVAGQFLYEATLRIEHLFVTLGARSNDIVGDELAYRHFLTDLHDSLRLRVYGLSPSRVFGVLVAAQFAIIWLIGNGPQELDYGLGLLVNASLNAILGTAAFQFLVVVRYFNRLLNASGEYSDVELTYEPFHVDGYGGFRDLGRFAIRINMILTMAGLYLVYRLYVVGGRAIPRGGVMAIGDPLSTAVWLISFVGPVVGYALGAGAWGYYSFWSMHAKMVRDKHRIARKYQGTAREVDNDRTPAAGDRIESFDDSEGPAWAALQAAPTWPLEVNKMASLLSSNVLPLLFPVSNVLF</sequence>
<feature type="transmembrane region" description="Helical" evidence="1">
    <location>
        <begin position="305"/>
        <end position="326"/>
    </location>
</feature>
<dbReference type="HOGENOM" id="CLU_529592_0_0_2"/>